<keyword evidence="4" id="KW-0472">Membrane</keyword>
<reference evidence="6" key="1">
    <citation type="journal article" date="2014" name="Int. J. Syst. Evol. Microbiol.">
        <title>Complete genome sequence of Corynebacterium casei LMG S-19264T (=DSM 44701T), isolated from a smear-ripened cheese.</title>
        <authorList>
            <consortium name="US DOE Joint Genome Institute (JGI-PGF)"/>
            <person name="Walter F."/>
            <person name="Albersmeier A."/>
            <person name="Kalinowski J."/>
            <person name="Ruckert C."/>
        </authorList>
    </citation>
    <scope>NUCLEOTIDE SEQUENCE</scope>
    <source>
        <strain evidence="6">KCTC 23224</strain>
    </source>
</reference>
<dbReference type="Proteomes" id="UP000642809">
    <property type="component" value="Unassembled WGS sequence"/>
</dbReference>
<dbReference type="InterPro" id="IPR036890">
    <property type="entry name" value="HATPase_C_sf"/>
</dbReference>
<feature type="domain" description="Histidine kinase" evidence="5">
    <location>
        <begin position="214"/>
        <end position="434"/>
    </location>
</feature>
<feature type="transmembrane region" description="Helical" evidence="4">
    <location>
        <begin position="153"/>
        <end position="172"/>
    </location>
</feature>
<dbReference type="PROSITE" id="PS50109">
    <property type="entry name" value="HIS_KIN"/>
    <property type="match status" value="1"/>
</dbReference>
<keyword evidence="3" id="KW-0597">Phosphoprotein</keyword>
<dbReference type="InterPro" id="IPR003661">
    <property type="entry name" value="HisK_dim/P_dom"/>
</dbReference>
<dbReference type="AlphaFoldDB" id="A0A8J3CY61"/>
<dbReference type="PRINTS" id="PR00344">
    <property type="entry name" value="BCTRLSENSOR"/>
</dbReference>
<dbReference type="SUPFAM" id="SSF47384">
    <property type="entry name" value="Homodimeric domain of signal transducing histidine kinase"/>
    <property type="match status" value="1"/>
</dbReference>
<dbReference type="GO" id="GO:0000155">
    <property type="term" value="F:phosphorelay sensor kinase activity"/>
    <property type="evidence" value="ECO:0007669"/>
    <property type="project" value="InterPro"/>
</dbReference>
<evidence type="ECO:0000313" key="6">
    <source>
        <dbReference type="EMBL" id="GHB40803.1"/>
    </source>
</evidence>
<evidence type="ECO:0000256" key="3">
    <source>
        <dbReference type="ARBA" id="ARBA00022553"/>
    </source>
</evidence>
<dbReference type="SUPFAM" id="SSF55874">
    <property type="entry name" value="ATPase domain of HSP90 chaperone/DNA topoisomerase II/histidine kinase"/>
    <property type="match status" value="1"/>
</dbReference>
<feature type="transmembrane region" description="Helical" evidence="4">
    <location>
        <begin position="71"/>
        <end position="89"/>
    </location>
</feature>
<dbReference type="InterPro" id="IPR005467">
    <property type="entry name" value="His_kinase_dom"/>
</dbReference>
<dbReference type="CDD" id="cd00075">
    <property type="entry name" value="HATPase"/>
    <property type="match status" value="1"/>
</dbReference>
<dbReference type="Gene3D" id="1.10.287.130">
    <property type="match status" value="1"/>
</dbReference>
<comment type="caution">
    <text evidence="6">The sequence shown here is derived from an EMBL/GenBank/DDBJ whole genome shotgun (WGS) entry which is preliminary data.</text>
</comment>
<keyword evidence="7" id="KW-1185">Reference proteome</keyword>
<dbReference type="Pfam" id="PF02518">
    <property type="entry name" value="HATPase_c"/>
    <property type="match status" value="1"/>
</dbReference>
<evidence type="ECO:0000259" key="5">
    <source>
        <dbReference type="PROSITE" id="PS50109"/>
    </source>
</evidence>
<dbReference type="InterPro" id="IPR003594">
    <property type="entry name" value="HATPase_dom"/>
</dbReference>
<keyword evidence="4" id="KW-1133">Transmembrane helix</keyword>
<dbReference type="SMART" id="SM00387">
    <property type="entry name" value="HATPase_c"/>
    <property type="match status" value="1"/>
</dbReference>
<sequence length="443" mass="50416">METIKELNDLQIFRIKKKLIVKLSFFSILLVFSFGIFNLSIGNLIPALVFFFFLPLFVWSYFLLKHDKNSFAVVNGLIVMNLSILILNFFTNGGYTGPTNYGFFIMTFVLTLVFSGYLKYTWLAVLLITHFIIMYLDIYNLKEVTNGYEDSTSLFIDHIGAFWGCAIFVFLVNDLFAKNYVKQSILLENAFKELDKKVETLEEVNHGKNRLLGILAHDLRGPIKSTGQILELIKKQELKPEEFREVVDGLEQQYKEIDQTLTNTLEFVLAELGSGKAQKQLRQFNPSEFTEGLIAAFSSRIQAKGILVSFEVNGLDLTLQMKLELNELEVILRNLLDNAIKYSPMSSRLTVRLMKTGEMLRWEIQDEGPGMDENKASQLFKFKVQSTVGTSNEKGVGLGMYLCKSLAEKIGAELSFTSQLNKGTTFILEKSLIQQEVVEKGTF</sequence>
<name>A0A8J3CY61_9BACT</name>
<feature type="transmembrane region" description="Helical" evidence="4">
    <location>
        <begin position="45"/>
        <end position="64"/>
    </location>
</feature>
<dbReference type="InterPro" id="IPR036097">
    <property type="entry name" value="HisK_dim/P_sf"/>
</dbReference>
<protein>
    <recommendedName>
        <fullName evidence="2">histidine kinase</fullName>
        <ecNumber evidence="2">2.7.13.3</ecNumber>
    </recommendedName>
</protein>
<dbReference type="PANTHER" id="PTHR43547">
    <property type="entry name" value="TWO-COMPONENT HISTIDINE KINASE"/>
    <property type="match status" value="1"/>
</dbReference>
<dbReference type="SMART" id="SM00388">
    <property type="entry name" value="HisKA"/>
    <property type="match status" value="1"/>
</dbReference>
<reference evidence="6" key="2">
    <citation type="submission" date="2020-09" db="EMBL/GenBank/DDBJ databases">
        <authorList>
            <person name="Sun Q."/>
            <person name="Kim S."/>
        </authorList>
    </citation>
    <scope>NUCLEOTIDE SEQUENCE</scope>
    <source>
        <strain evidence="6">KCTC 23224</strain>
    </source>
</reference>
<evidence type="ECO:0000256" key="1">
    <source>
        <dbReference type="ARBA" id="ARBA00000085"/>
    </source>
</evidence>
<evidence type="ECO:0000256" key="2">
    <source>
        <dbReference type="ARBA" id="ARBA00012438"/>
    </source>
</evidence>
<proteinExistence type="predicted"/>
<dbReference type="EC" id="2.7.13.3" evidence="2"/>
<evidence type="ECO:0000313" key="7">
    <source>
        <dbReference type="Proteomes" id="UP000642809"/>
    </source>
</evidence>
<comment type="catalytic activity">
    <reaction evidence="1">
        <text>ATP + protein L-histidine = ADP + protein N-phospho-L-histidine.</text>
        <dbReference type="EC" id="2.7.13.3"/>
    </reaction>
</comment>
<organism evidence="6 7">
    <name type="scientific">Mongoliitalea lutea</name>
    <dbReference type="NCBI Taxonomy" id="849756"/>
    <lineage>
        <taxon>Bacteria</taxon>
        <taxon>Pseudomonadati</taxon>
        <taxon>Bacteroidota</taxon>
        <taxon>Cytophagia</taxon>
        <taxon>Cytophagales</taxon>
        <taxon>Cyclobacteriaceae</taxon>
        <taxon>Mongoliitalea</taxon>
    </lineage>
</organism>
<dbReference type="InterPro" id="IPR004358">
    <property type="entry name" value="Sig_transdc_His_kin-like_C"/>
</dbReference>
<keyword evidence="4" id="KW-0812">Transmembrane</keyword>
<dbReference type="EMBL" id="BMYF01000013">
    <property type="protein sequence ID" value="GHB40803.1"/>
    <property type="molecule type" value="Genomic_DNA"/>
</dbReference>
<dbReference type="PANTHER" id="PTHR43547:SF2">
    <property type="entry name" value="HYBRID SIGNAL TRANSDUCTION HISTIDINE KINASE C"/>
    <property type="match status" value="1"/>
</dbReference>
<feature type="transmembrane region" description="Helical" evidence="4">
    <location>
        <begin position="123"/>
        <end position="141"/>
    </location>
</feature>
<accession>A0A8J3CY61</accession>
<dbReference type="CDD" id="cd00082">
    <property type="entry name" value="HisKA"/>
    <property type="match status" value="1"/>
</dbReference>
<feature type="transmembrane region" description="Helical" evidence="4">
    <location>
        <begin position="20"/>
        <end position="39"/>
    </location>
</feature>
<feature type="transmembrane region" description="Helical" evidence="4">
    <location>
        <begin position="101"/>
        <end position="118"/>
    </location>
</feature>
<evidence type="ECO:0000256" key="4">
    <source>
        <dbReference type="SAM" id="Phobius"/>
    </source>
</evidence>
<dbReference type="Gene3D" id="3.30.565.10">
    <property type="entry name" value="Histidine kinase-like ATPase, C-terminal domain"/>
    <property type="match status" value="1"/>
</dbReference>
<gene>
    <name evidence="6" type="ORF">GCM10008106_22400</name>
</gene>